<dbReference type="InterPro" id="IPR039672">
    <property type="entry name" value="MFS_2"/>
</dbReference>
<dbReference type="RefSeq" id="WP_125701254.1">
    <property type="nucleotide sequence ID" value="NZ_JBHTOM010000009.1"/>
</dbReference>
<feature type="transmembrane region" description="Helical" evidence="2">
    <location>
        <begin position="339"/>
        <end position="363"/>
    </location>
</feature>
<feature type="transmembrane region" description="Helical" evidence="2">
    <location>
        <begin position="127"/>
        <end position="148"/>
    </location>
</feature>
<feature type="transmembrane region" description="Helical" evidence="2">
    <location>
        <begin position="315"/>
        <end position="333"/>
    </location>
</feature>
<reference evidence="4" key="1">
    <citation type="journal article" date="2019" name="Int. J. Syst. Evol. Microbiol.">
        <title>The Global Catalogue of Microorganisms (GCM) 10K type strain sequencing project: providing services to taxonomists for standard genome sequencing and annotation.</title>
        <authorList>
            <consortium name="The Broad Institute Genomics Platform"/>
            <consortium name="The Broad Institute Genome Sequencing Center for Infectious Disease"/>
            <person name="Wu L."/>
            <person name="Ma J."/>
        </authorList>
    </citation>
    <scope>NUCLEOTIDE SEQUENCE [LARGE SCALE GENOMIC DNA]</scope>
    <source>
        <strain evidence="4">CCM 8906</strain>
    </source>
</reference>
<proteinExistence type="predicted"/>
<feature type="transmembrane region" description="Helical" evidence="2">
    <location>
        <begin position="392"/>
        <end position="410"/>
    </location>
</feature>
<dbReference type="Proteomes" id="UP001597195">
    <property type="component" value="Unassembled WGS sequence"/>
</dbReference>
<accession>A0ABW4H483</accession>
<feature type="transmembrane region" description="Helical" evidence="2">
    <location>
        <begin position="168"/>
        <end position="189"/>
    </location>
</feature>
<dbReference type="NCBIfam" id="TIGR00792">
    <property type="entry name" value="gph"/>
    <property type="match status" value="1"/>
</dbReference>
<dbReference type="InterPro" id="IPR036259">
    <property type="entry name" value="MFS_trans_sf"/>
</dbReference>
<feature type="transmembrane region" description="Helical" evidence="2">
    <location>
        <begin position="104"/>
        <end position="121"/>
    </location>
</feature>
<evidence type="ECO:0000256" key="1">
    <source>
        <dbReference type="ARBA" id="ARBA00022597"/>
    </source>
</evidence>
<comment type="caution">
    <text evidence="3">The sequence shown here is derived from an EMBL/GenBank/DDBJ whole genome shotgun (WGS) entry which is preliminary data.</text>
</comment>
<dbReference type="InterPro" id="IPR001927">
    <property type="entry name" value="Na/Gal_symport"/>
</dbReference>
<dbReference type="Gene3D" id="1.20.1250.20">
    <property type="entry name" value="MFS general substrate transporter like domains"/>
    <property type="match status" value="2"/>
</dbReference>
<dbReference type="EMBL" id="JBHTOM010000009">
    <property type="protein sequence ID" value="MFD1549555.1"/>
    <property type="molecule type" value="Genomic_DNA"/>
</dbReference>
<keyword evidence="1" id="KW-0813">Transport</keyword>
<keyword evidence="1" id="KW-0762">Sugar transport</keyword>
<keyword evidence="2" id="KW-1133">Transmembrane helix</keyword>
<dbReference type="CDD" id="cd17332">
    <property type="entry name" value="MFS_MelB_like"/>
    <property type="match status" value="1"/>
</dbReference>
<feature type="transmembrane region" description="Helical" evidence="2">
    <location>
        <begin position="283"/>
        <end position="303"/>
    </location>
</feature>
<keyword evidence="2" id="KW-0472">Membrane</keyword>
<protein>
    <submittedName>
        <fullName evidence="3">MFS transporter</fullName>
    </submittedName>
</protein>
<evidence type="ECO:0000256" key="2">
    <source>
        <dbReference type="SAM" id="Phobius"/>
    </source>
</evidence>
<dbReference type="PANTHER" id="PTHR11328:SF24">
    <property type="entry name" value="MAJOR FACILITATOR SUPERFAMILY (MFS) PROFILE DOMAIN-CONTAINING PROTEIN"/>
    <property type="match status" value="1"/>
</dbReference>
<evidence type="ECO:0000313" key="3">
    <source>
        <dbReference type="EMBL" id="MFD1549555.1"/>
    </source>
</evidence>
<organism evidence="3 4">
    <name type="scientific">Levilactobacillus fuyuanensis</name>
    <dbReference type="NCBI Taxonomy" id="2486022"/>
    <lineage>
        <taxon>Bacteria</taxon>
        <taxon>Bacillati</taxon>
        <taxon>Bacillota</taxon>
        <taxon>Bacilli</taxon>
        <taxon>Lactobacillales</taxon>
        <taxon>Lactobacillaceae</taxon>
        <taxon>Levilactobacillus</taxon>
    </lineage>
</organism>
<sequence>MEGTVKNLNNQNTTVVTKQPFGIQDKIGYMFGDIGNMLTFTTVTTFLMIFYTNVLGVSAAVVGILFLIARFIDAFADLGVGRLVDNSDLKHDGRFHPWIRKMKYPLLLLSMLLFLPWVSHLSMTTKIVYIFITYIAWGILYSTVNIPYGSMASSMSSNPADKTSLSTFRSIGSAIGTVLVSYFVPMFMYAKGSQQISSTRLFTVVSLCAIGGFLAYSILGHFTHERVRTHKSENVPLSTLFKKLLTDRALIVLVIVDILICIALYSYTSMASYLFNDYFKNKGAMALAMLTISVAVFLLAPFTKHLYQRFGRKEATASFLILGFIFFTLLFIIHTHSVVVYLIFAFIGSMGIGMFNLMVWAFITDVIDNEQVENGIREDGVVYGVNSFSRKVAQALAGGVSGLLLSFIGYKASTTGGAVQTEAVANHIYQLSVGLPAVCMGVGALILILWYPLNKKKVTANAEYLKQLNQD</sequence>
<keyword evidence="2" id="KW-0812">Transmembrane</keyword>
<feature type="transmembrane region" description="Helical" evidence="2">
    <location>
        <begin position="249"/>
        <end position="268"/>
    </location>
</feature>
<dbReference type="Pfam" id="PF13347">
    <property type="entry name" value="MFS_2"/>
    <property type="match status" value="1"/>
</dbReference>
<gene>
    <name evidence="3" type="ORF">ACFQ5T_07570</name>
</gene>
<evidence type="ECO:0000313" key="4">
    <source>
        <dbReference type="Proteomes" id="UP001597195"/>
    </source>
</evidence>
<dbReference type="SUPFAM" id="SSF103473">
    <property type="entry name" value="MFS general substrate transporter"/>
    <property type="match status" value="1"/>
</dbReference>
<name>A0ABW4H483_9LACO</name>
<keyword evidence="4" id="KW-1185">Reference proteome</keyword>
<dbReference type="PANTHER" id="PTHR11328">
    <property type="entry name" value="MAJOR FACILITATOR SUPERFAMILY DOMAIN-CONTAINING PROTEIN"/>
    <property type="match status" value="1"/>
</dbReference>
<feature type="transmembrane region" description="Helical" evidence="2">
    <location>
        <begin position="46"/>
        <end position="68"/>
    </location>
</feature>
<feature type="transmembrane region" description="Helical" evidence="2">
    <location>
        <begin position="201"/>
        <end position="222"/>
    </location>
</feature>
<feature type="transmembrane region" description="Helical" evidence="2">
    <location>
        <begin position="430"/>
        <end position="451"/>
    </location>
</feature>